<sequence>MECPLLNSLIVSMHSLKKVCQRR</sequence>
<evidence type="ECO:0000313" key="1">
    <source>
        <dbReference type="EMBL" id="MBA0682538.1"/>
    </source>
</evidence>
<accession>A0A7J8X5L6</accession>
<proteinExistence type="predicted"/>
<evidence type="ECO:0000313" key="2">
    <source>
        <dbReference type="Proteomes" id="UP000593577"/>
    </source>
</evidence>
<protein>
    <submittedName>
        <fullName evidence="1">Uncharacterized protein</fullName>
    </submittedName>
</protein>
<name>A0A7J8X5L6_GOSAI</name>
<dbReference type="AlphaFoldDB" id="A0A7J8X5L6"/>
<comment type="caution">
    <text evidence="1">The sequence shown here is derived from an EMBL/GenBank/DDBJ whole genome shotgun (WGS) entry which is preliminary data.</text>
</comment>
<organism evidence="1 2">
    <name type="scientific">Gossypium aridum</name>
    <name type="common">American cotton</name>
    <name type="synonym">Erioxylum aridum</name>
    <dbReference type="NCBI Taxonomy" id="34290"/>
    <lineage>
        <taxon>Eukaryota</taxon>
        <taxon>Viridiplantae</taxon>
        <taxon>Streptophyta</taxon>
        <taxon>Embryophyta</taxon>
        <taxon>Tracheophyta</taxon>
        <taxon>Spermatophyta</taxon>
        <taxon>Magnoliopsida</taxon>
        <taxon>eudicotyledons</taxon>
        <taxon>Gunneridae</taxon>
        <taxon>Pentapetalae</taxon>
        <taxon>rosids</taxon>
        <taxon>malvids</taxon>
        <taxon>Malvales</taxon>
        <taxon>Malvaceae</taxon>
        <taxon>Malvoideae</taxon>
        <taxon>Gossypium</taxon>
    </lineage>
</organism>
<keyword evidence="2" id="KW-1185">Reference proteome</keyword>
<dbReference type="EMBL" id="JABFAA010000005">
    <property type="protein sequence ID" value="MBA0682538.1"/>
    <property type="molecule type" value="Genomic_DNA"/>
</dbReference>
<dbReference type="Proteomes" id="UP000593577">
    <property type="component" value="Unassembled WGS sequence"/>
</dbReference>
<reference evidence="1 2" key="1">
    <citation type="journal article" date="2019" name="Genome Biol. Evol.">
        <title>Insights into the evolution of the New World diploid cottons (Gossypium, subgenus Houzingenia) based on genome sequencing.</title>
        <authorList>
            <person name="Grover C.E."/>
            <person name="Arick M.A. 2nd"/>
            <person name="Thrash A."/>
            <person name="Conover J.L."/>
            <person name="Sanders W.S."/>
            <person name="Peterson D.G."/>
            <person name="Frelichowski J.E."/>
            <person name="Scheffler J.A."/>
            <person name="Scheffler B.E."/>
            <person name="Wendel J.F."/>
        </authorList>
    </citation>
    <scope>NUCLEOTIDE SEQUENCE [LARGE SCALE GENOMIC DNA]</scope>
    <source>
        <strain evidence="1">185</strain>
        <tissue evidence="1">Leaf</tissue>
    </source>
</reference>
<gene>
    <name evidence="1" type="ORF">Goari_024248</name>
</gene>